<feature type="compositionally biased region" description="Polar residues" evidence="1">
    <location>
        <begin position="1"/>
        <end position="21"/>
    </location>
</feature>
<feature type="region of interest" description="Disordered" evidence="1">
    <location>
        <begin position="99"/>
        <end position="126"/>
    </location>
</feature>
<reference evidence="2" key="1">
    <citation type="journal article" date="2019" name="Sci. Rep.">
        <title>Draft genome of Tanacetum cinerariifolium, the natural source of mosquito coil.</title>
        <authorList>
            <person name="Yamashiro T."/>
            <person name="Shiraishi A."/>
            <person name="Satake H."/>
            <person name="Nakayama K."/>
        </authorList>
    </citation>
    <scope>NUCLEOTIDE SEQUENCE</scope>
</reference>
<comment type="caution">
    <text evidence="2">The sequence shown here is derived from an EMBL/GenBank/DDBJ whole genome shotgun (WGS) entry which is preliminary data.</text>
</comment>
<dbReference type="EMBL" id="BKCJ011360747">
    <property type="protein sequence ID" value="GFD25445.1"/>
    <property type="molecule type" value="Genomic_DNA"/>
</dbReference>
<feature type="region of interest" description="Disordered" evidence="1">
    <location>
        <begin position="1"/>
        <end position="53"/>
    </location>
</feature>
<organism evidence="2">
    <name type="scientific">Tanacetum cinerariifolium</name>
    <name type="common">Dalmatian daisy</name>
    <name type="synonym">Chrysanthemum cinerariifolium</name>
    <dbReference type="NCBI Taxonomy" id="118510"/>
    <lineage>
        <taxon>Eukaryota</taxon>
        <taxon>Viridiplantae</taxon>
        <taxon>Streptophyta</taxon>
        <taxon>Embryophyta</taxon>
        <taxon>Tracheophyta</taxon>
        <taxon>Spermatophyta</taxon>
        <taxon>Magnoliopsida</taxon>
        <taxon>eudicotyledons</taxon>
        <taxon>Gunneridae</taxon>
        <taxon>Pentapetalae</taxon>
        <taxon>asterids</taxon>
        <taxon>campanulids</taxon>
        <taxon>Asterales</taxon>
        <taxon>Asteraceae</taxon>
        <taxon>Asteroideae</taxon>
        <taxon>Anthemideae</taxon>
        <taxon>Anthemidinae</taxon>
        <taxon>Tanacetum</taxon>
    </lineage>
</organism>
<evidence type="ECO:0000313" key="2">
    <source>
        <dbReference type="EMBL" id="GFD25445.1"/>
    </source>
</evidence>
<evidence type="ECO:0008006" key="3">
    <source>
        <dbReference type="Google" id="ProtNLM"/>
    </source>
</evidence>
<gene>
    <name evidence="2" type="ORF">Tci_897414</name>
</gene>
<feature type="non-terminal residue" evidence="2">
    <location>
        <position position="126"/>
    </location>
</feature>
<accession>A0A699URB0</accession>
<dbReference type="AlphaFoldDB" id="A0A699URB0"/>
<protein>
    <recommendedName>
        <fullName evidence="3">Reverse transcriptase domain-containing protein</fullName>
    </recommendedName>
</protein>
<sequence>MKMNTASSSGLGTLPGNTITNPKEDLKGVITRRGTTYPGPMIPTTSSSPVVECETKVTKDTVYPANNGSTEDIQPPVIQSESLILTSESVNSLIIEPVASSVSAPRPNQRPLIPYPSRLEDQKLRD</sequence>
<name>A0A699URB0_TANCI</name>
<evidence type="ECO:0000256" key="1">
    <source>
        <dbReference type="SAM" id="MobiDB-lite"/>
    </source>
</evidence>
<proteinExistence type="predicted"/>